<feature type="transmembrane region" description="Helical" evidence="1">
    <location>
        <begin position="173"/>
        <end position="198"/>
    </location>
</feature>
<proteinExistence type="predicted"/>
<dbReference type="EC" id="3.4.-.-" evidence="3"/>
<dbReference type="Pfam" id="PF02517">
    <property type="entry name" value="Rce1-like"/>
    <property type="match status" value="1"/>
</dbReference>
<accession>A0ABW2YRE0</accession>
<reference evidence="4" key="1">
    <citation type="journal article" date="2019" name="Int. J. Syst. Evol. Microbiol.">
        <title>The Global Catalogue of Microorganisms (GCM) 10K type strain sequencing project: providing services to taxonomists for standard genome sequencing and annotation.</title>
        <authorList>
            <consortium name="The Broad Institute Genomics Platform"/>
            <consortium name="The Broad Institute Genome Sequencing Center for Infectious Disease"/>
            <person name="Wu L."/>
            <person name="Ma J."/>
        </authorList>
    </citation>
    <scope>NUCLEOTIDE SEQUENCE [LARGE SCALE GENOMIC DNA]</scope>
    <source>
        <strain evidence="4">CCUG 55491</strain>
    </source>
</reference>
<keyword evidence="4" id="KW-1185">Reference proteome</keyword>
<dbReference type="Proteomes" id="UP001597090">
    <property type="component" value="Unassembled WGS sequence"/>
</dbReference>
<evidence type="ECO:0000313" key="3">
    <source>
        <dbReference type="EMBL" id="MFD0740354.1"/>
    </source>
</evidence>
<evidence type="ECO:0000313" key="4">
    <source>
        <dbReference type="Proteomes" id="UP001597090"/>
    </source>
</evidence>
<organism evidence="3 4">
    <name type="scientific">Lysobacter koreensis</name>
    <dbReference type="NCBI Taxonomy" id="266122"/>
    <lineage>
        <taxon>Bacteria</taxon>
        <taxon>Pseudomonadati</taxon>
        <taxon>Pseudomonadota</taxon>
        <taxon>Gammaproteobacteria</taxon>
        <taxon>Lysobacterales</taxon>
        <taxon>Lysobacteraceae</taxon>
        <taxon>Lysobacter</taxon>
    </lineage>
</organism>
<keyword evidence="1" id="KW-1133">Transmembrane helix</keyword>
<feature type="transmembrane region" description="Helical" evidence="1">
    <location>
        <begin position="144"/>
        <end position="161"/>
    </location>
</feature>
<feature type="transmembrane region" description="Helical" evidence="1">
    <location>
        <begin position="45"/>
        <end position="65"/>
    </location>
</feature>
<feature type="transmembrane region" description="Helical" evidence="1">
    <location>
        <begin position="204"/>
        <end position="224"/>
    </location>
</feature>
<dbReference type="GO" id="GO:0016787">
    <property type="term" value="F:hydrolase activity"/>
    <property type="evidence" value="ECO:0007669"/>
    <property type="project" value="UniProtKB-KW"/>
</dbReference>
<keyword evidence="1" id="KW-0812">Transmembrane</keyword>
<dbReference type="InterPro" id="IPR003675">
    <property type="entry name" value="Rce1/LyrA-like_dom"/>
</dbReference>
<feature type="domain" description="CAAX prenyl protease 2/Lysostaphin resistance protein A-like" evidence="2">
    <location>
        <begin position="131"/>
        <end position="238"/>
    </location>
</feature>
<sequence length="246" mass="25612">MPKNPTLQLGTTIWLAAMTGALALSLTVIPQLLENTPQPIPTGMAIAASIAQTAILLALAAWAGAALSRPLGLGAPVFEAMLSGTSAWPAVKRQIAPAAIGGGLVGAALLVLVRVAPSELAVLAQEIEIPVIAKLLYGGVTEEVLMRWGLMTVLIWLPWRWMQKRAGLPRRSYVISAIVASASLFGALHLPAVVAMGASLTPATVTFIIVGNTLPGILFGLLYWRHGLEAAIVAHALSHGVYTLAS</sequence>
<feature type="transmembrane region" description="Helical" evidence="1">
    <location>
        <begin position="12"/>
        <end position="33"/>
    </location>
</feature>
<dbReference type="EMBL" id="JBHTIH010000008">
    <property type="protein sequence ID" value="MFD0740354.1"/>
    <property type="molecule type" value="Genomic_DNA"/>
</dbReference>
<evidence type="ECO:0000259" key="2">
    <source>
        <dbReference type="Pfam" id="PF02517"/>
    </source>
</evidence>
<gene>
    <name evidence="3" type="ORF">ACFQZQ_13800</name>
</gene>
<keyword evidence="3" id="KW-0378">Hydrolase</keyword>
<comment type="caution">
    <text evidence="3">The sequence shown here is derived from an EMBL/GenBank/DDBJ whole genome shotgun (WGS) entry which is preliminary data.</text>
</comment>
<protein>
    <submittedName>
        <fullName evidence="3">CPBP family intramembrane glutamic endopeptidase</fullName>
        <ecNumber evidence="3">3.4.-.-</ecNumber>
    </submittedName>
</protein>
<evidence type="ECO:0000256" key="1">
    <source>
        <dbReference type="SAM" id="Phobius"/>
    </source>
</evidence>
<keyword evidence="1" id="KW-0472">Membrane</keyword>
<feature type="transmembrane region" description="Helical" evidence="1">
    <location>
        <begin position="98"/>
        <end position="116"/>
    </location>
</feature>
<name>A0ABW2YRE0_9GAMM</name>